<dbReference type="Proteomes" id="UP000034444">
    <property type="component" value="Chromosome"/>
</dbReference>
<keyword evidence="5" id="KW-0326">Glycosidase</keyword>
<feature type="domain" description="Beta-hexosaminidase bacterial type N-terminal" evidence="9">
    <location>
        <begin position="34"/>
        <end position="164"/>
    </location>
</feature>
<evidence type="ECO:0000256" key="5">
    <source>
        <dbReference type="ARBA" id="ARBA00023295"/>
    </source>
</evidence>
<dbReference type="Pfam" id="PF02838">
    <property type="entry name" value="Glyco_hydro_20b"/>
    <property type="match status" value="1"/>
</dbReference>
<dbReference type="SUPFAM" id="SSF51445">
    <property type="entry name" value="(Trans)glycosidases"/>
    <property type="match status" value="1"/>
</dbReference>
<dbReference type="Gene3D" id="3.20.20.80">
    <property type="entry name" value="Glycosidases"/>
    <property type="match status" value="1"/>
</dbReference>
<dbReference type="CDD" id="cd06563">
    <property type="entry name" value="GH20_chitobiase-like"/>
    <property type="match status" value="1"/>
</dbReference>
<gene>
    <name evidence="10" type="ORF">YH65_06715</name>
</gene>
<dbReference type="InterPro" id="IPR015883">
    <property type="entry name" value="Glyco_hydro_20_cat"/>
</dbReference>
<evidence type="ECO:0000256" key="3">
    <source>
        <dbReference type="ARBA" id="ARBA00012663"/>
    </source>
</evidence>
<name>A0A7U4M1G0_9BACT</name>
<dbReference type="PRINTS" id="PR00738">
    <property type="entry name" value="GLHYDRLASE20"/>
</dbReference>
<feature type="domain" description="Glycoside hydrolase family 20 catalytic" evidence="8">
    <location>
        <begin position="167"/>
        <end position="512"/>
    </location>
</feature>
<evidence type="ECO:0000256" key="6">
    <source>
        <dbReference type="PIRSR" id="PIRSR625705-1"/>
    </source>
</evidence>
<reference evidence="11" key="2">
    <citation type="journal article" date="2017" name="Stand. Genomic Sci.">
        <title>Complete genome sequence of the sulfur-oxidizing chemolithoautotrophic Sulfurovum lithotrophicum 42BKTT.</title>
        <authorList>
            <person name="Jeon W."/>
            <person name="Priscilla L."/>
            <person name="Park G."/>
            <person name="Lee H."/>
            <person name="Lee N."/>
            <person name="Lee D."/>
            <person name="Kwon H."/>
            <person name="Ahn I."/>
            <person name="Lee C."/>
            <person name="Lee H."/>
            <person name="Ahn J."/>
        </authorList>
    </citation>
    <scope>NUCLEOTIDE SEQUENCE [LARGE SCALE GENOMIC DNA]</scope>
    <source>
        <strain evidence="11">ATCC BAA-797 / 42BKT</strain>
    </source>
</reference>
<evidence type="ECO:0000256" key="4">
    <source>
        <dbReference type="ARBA" id="ARBA00022801"/>
    </source>
</evidence>
<evidence type="ECO:0000256" key="2">
    <source>
        <dbReference type="ARBA" id="ARBA00006285"/>
    </source>
</evidence>
<dbReference type="EC" id="3.2.1.52" evidence="3"/>
<dbReference type="Pfam" id="PF00728">
    <property type="entry name" value="Glyco_hydro_20"/>
    <property type="match status" value="1"/>
</dbReference>
<dbReference type="Gene3D" id="3.30.379.10">
    <property type="entry name" value="Chitobiase/beta-hexosaminidase domain 2-like"/>
    <property type="match status" value="1"/>
</dbReference>
<dbReference type="GO" id="GO:0030203">
    <property type="term" value="P:glycosaminoglycan metabolic process"/>
    <property type="evidence" value="ECO:0007669"/>
    <property type="project" value="TreeGrafter"/>
</dbReference>
<accession>A0A7U4M1G0</accession>
<keyword evidence="7" id="KW-0812">Transmembrane</keyword>
<keyword evidence="11" id="KW-1185">Reference proteome</keyword>
<feature type="transmembrane region" description="Helical" evidence="7">
    <location>
        <begin position="15"/>
        <end position="35"/>
    </location>
</feature>
<dbReference type="GO" id="GO:0005975">
    <property type="term" value="P:carbohydrate metabolic process"/>
    <property type="evidence" value="ECO:0007669"/>
    <property type="project" value="InterPro"/>
</dbReference>
<evidence type="ECO:0000256" key="1">
    <source>
        <dbReference type="ARBA" id="ARBA00001231"/>
    </source>
</evidence>
<protein>
    <recommendedName>
        <fullName evidence="3">beta-N-acetylhexosaminidase</fullName>
        <ecNumber evidence="3">3.2.1.52</ecNumber>
    </recommendedName>
</protein>
<dbReference type="InterPro" id="IPR017853">
    <property type="entry name" value="GH"/>
</dbReference>
<dbReference type="PANTHER" id="PTHR22600">
    <property type="entry name" value="BETA-HEXOSAMINIDASE"/>
    <property type="match status" value="1"/>
</dbReference>
<keyword evidence="7" id="KW-0472">Membrane</keyword>
<dbReference type="PANTHER" id="PTHR22600:SF57">
    <property type="entry name" value="BETA-N-ACETYLHEXOSAMINIDASE"/>
    <property type="match status" value="1"/>
</dbReference>
<dbReference type="InterPro" id="IPR025705">
    <property type="entry name" value="Beta_hexosaminidase_sua/sub"/>
</dbReference>
<sequence length="542" mass="63759">MNTPLKQFTRYPLTLWVFIIIPFFLFAGNDIDVIIPKPQKLIKSSGTFQLNRETRYLSNTVFANNAISYLQDHLKRNSGYTLQKARRGSKNTIRFRYDSQKIKKAEAYRLRIDKEQVSIEARDKAGFFYAVISMMQLINPAIWRNANGKKIRQWQIPSCTIKDYPRYRWRGMMLDVSRNFFSKTYVKKFIDRMAQQKLNRFHWHLTDDEGWRIEIKKYPLLTKVGAKRGPGTKLPFSTFPAMRGPKNRIQSGHYTQNDIREIVTYARARSIEILPEIDMPGHSKAAIAAYPKLLQDPKDKSRYLSVQRVSNNTINPGMESTYIFLDNVIAEVSRLFPFGYIHLGGDEVPKGAWSRSPAVKKLMKKKKLKSTREVQNYFFTQMDSILAKHGKKMIAWQEVLSEKPELRQDDIFMAWKSPKSGYRAIKKKRNVIMAPVQYLYFDQQYIRNRKEPGHTWSTPVSTQKAYSFKPGSSRYLKGIQACLWSETLLNEKIADYLAWPRSFALSEVAWTEQKRRNWKDFRKRVKNRGLKRLQIQNIHYRP</sequence>
<comment type="similarity">
    <text evidence="2">Belongs to the glycosyl hydrolase 20 family.</text>
</comment>
<comment type="catalytic activity">
    <reaction evidence="1">
        <text>Hydrolysis of terminal non-reducing N-acetyl-D-hexosamine residues in N-acetyl-beta-D-hexosaminides.</text>
        <dbReference type="EC" id="3.2.1.52"/>
    </reaction>
</comment>
<dbReference type="PIRSF" id="PIRSF001093">
    <property type="entry name" value="B-hxosamndse_ab_euk"/>
    <property type="match status" value="1"/>
</dbReference>
<dbReference type="InterPro" id="IPR015882">
    <property type="entry name" value="HEX_bac_N"/>
</dbReference>
<dbReference type="OrthoDB" id="9763537at2"/>
<reference evidence="10 11" key="1">
    <citation type="submission" date="2015-04" db="EMBL/GenBank/DDBJ databases">
        <title>Complete genome sequence of Sulfurovum lithotrophicum ATCC BAA-797T.</title>
        <authorList>
            <person name="Ahn J."/>
            <person name="Park G."/>
            <person name="Jeon W."/>
            <person name="Jang Y."/>
            <person name="Jang M."/>
            <person name="Lee H."/>
            <person name="Lee H."/>
        </authorList>
    </citation>
    <scope>NUCLEOTIDE SEQUENCE [LARGE SCALE GENOMIC DNA]</scope>
    <source>
        <strain evidence="11">ATCC BAA-797 / 42BKT</strain>
    </source>
</reference>
<evidence type="ECO:0000313" key="11">
    <source>
        <dbReference type="Proteomes" id="UP000034444"/>
    </source>
</evidence>
<dbReference type="SUPFAM" id="SSF55545">
    <property type="entry name" value="beta-N-acetylhexosaminidase-like domain"/>
    <property type="match status" value="1"/>
</dbReference>
<dbReference type="GO" id="GO:0004563">
    <property type="term" value="F:beta-N-acetylhexosaminidase activity"/>
    <property type="evidence" value="ECO:0007669"/>
    <property type="project" value="UniProtKB-EC"/>
</dbReference>
<dbReference type="EMBL" id="CP011308">
    <property type="protein sequence ID" value="AKF25119.1"/>
    <property type="molecule type" value="Genomic_DNA"/>
</dbReference>
<evidence type="ECO:0000256" key="7">
    <source>
        <dbReference type="SAM" id="Phobius"/>
    </source>
</evidence>
<dbReference type="RefSeq" id="WP_046551200.1">
    <property type="nucleotide sequence ID" value="NZ_CP011308.1"/>
</dbReference>
<proteinExistence type="inferred from homology"/>
<dbReference type="GO" id="GO:0016020">
    <property type="term" value="C:membrane"/>
    <property type="evidence" value="ECO:0007669"/>
    <property type="project" value="TreeGrafter"/>
</dbReference>
<keyword evidence="7" id="KW-1133">Transmembrane helix</keyword>
<keyword evidence="4" id="KW-0378">Hydrolase</keyword>
<evidence type="ECO:0000313" key="10">
    <source>
        <dbReference type="EMBL" id="AKF25119.1"/>
    </source>
</evidence>
<evidence type="ECO:0000259" key="8">
    <source>
        <dbReference type="Pfam" id="PF00728"/>
    </source>
</evidence>
<feature type="active site" description="Proton donor" evidence="6">
    <location>
        <position position="347"/>
    </location>
</feature>
<evidence type="ECO:0000259" key="9">
    <source>
        <dbReference type="Pfam" id="PF02838"/>
    </source>
</evidence>
<organism evidence="10 11">
    <name type="scientific">Sulfurovum lithotrophicum</name>
    <dbReference type="NCBI Taxonomy" id="206403"/>
    <lineage>
        <taxon>Bacteria</taxon>
        <taxon>Pseudomonadati</taxon>
        <taxon>Campylobacterota</taxon>
        <taxon>Epsilonproteobacteria</taxon>
        <taxon>Campylobacterales</taxon>
        <taxon>Sulfurovaceae</taxon>
        <taxon>Sulfurovum</taxon>
    </lineage>
</organism>
<dbReference type="AlphaFoldDB" id="A0A7U4M1G0"/>
<dbReference type="InterPro" id="IPR029018">
    <property type="entry name" value="Hex-like_dom2"/>
</dbReference>
<dbReference type="KEGG" id="slh:YH65_06715"/>